<evidence type="ECO:0000259" key="2">
    <source>
        <dbReference type="Pfam" id="PF07687"/>
    </source>
</evidence>
<dbReference type="NCBIfam" id="TIGR01891">
    <property type="entry name" value="amidohydrolases"/>
    <property type="match status" value="1"/>
</dbReference>
<keyword evidence="3" id="KW-0378">Hydrolase</keyword>
<dbReference type="GO" id="GO:0016805">
    <property type="term" value="F:dipeptidase activity"/>
    <property type="evidence" value="ECO:0007669"/>
    <property type="project" value="TreeGrafter"/>
</dbReference>
<dbReference type="OMA" id="HRSCAKT"/>
<reference evidence="3 4" key="1">
    <citation type="journal article" date="2012" name="Science">
        <title>The Paleozoic origin of enzymatic lignin decomposition reconstructed from 31 fungal genomes.</title>
        <authorList>
            <person name="Floudas D."/>
            <person name="Binder M."/>
            <person name="Riley R."/>
            <person name="Barry K."/>
            <person name="Blanchette R.A."/>
            <person name="Henrissat B."/>
            <person name="Martinez A.T."/>
            <person name="Otillar R."/>
            <person name="Spatafora J.W."/>
            <person name="Yadav J.S."/>
            <person name="Aerts A."/>
            <person name="Benoit I."/>
            <person name="Boyd A."/>
            <person name="Carlson A."/>
            <person name="Copeland A."/>
            <person name="Coutinho P.M."/>
            <person name="de Vries R.P."/>
            <person name="Ferreira P."/>
            <person name="Findley K."/>
            <person name="Foster B."/>
            <person name="Gaskell J."/>
            <person name="Glotzer D."/>
            <person name="Gorecki P."/>
            <person name="Heitman J."/>
            <person name="Hesse C."/>
            <person name="Hori C."/>
            <person name="Igarashi K."/>
            <person name="Jurgens J.A."/>
            <person name="Kallen N."/>
            <person name="Kersten P."/>
            <person name="Kohler A."/>
            <person name="Kuees U."/>
            <person name="Kumar T.K.A."/>
            <person name="Kuo A."/>
            <person name="LaButti K."/>
            <person name="Larrondo L.F."/>
            <person name="Lindquist E."/>
            <person name="Ling A."/>
            <person name="Lombard V."/>
            <person name="Lucas S."/>
            <person name="Lundell T."/>
            <person name="Martin R."/>
            <person name="McLaughlin D.J."/>
            <person name="Morgenstern I."/>
            <person name="Morin E."/>
            <person name="Murat C."/>
            <person name="Nagy L.G."/>
            <person name="Nolan M."/>
            <person name="Ohm R.A."/>
            <person name="Patyshakuliyeva A."/>
            <person name="Rokas A."/>
            <person name="Ruiz-Duenas F.J."/>
            <person name="Sabat G."/>
            <person name="Salamov A."/>
            <person name="Samejima M."/>
            <person name="Schmutz J."/>
            <person name="Slot J.C."/>
            <person name="St John F."/>
            <person name="Stenlid J."/>
            <person name="Sun H."/>
            <person name="Sun S."/>
            <person name="Syed K."/>
            <person name="Tsang A."/>
            <person name="Wiebenga A."/>
            <person name="Young D."/>
            <person name="Pisabarro A."/>
            <person name="Eastwood D.C."/>
            <person name="Martin F."/>
            <person name="Cullen D."/>
            <person name="Grigoriev I.V."/>
            <person name="Hibbett D.S."/>
        </authorList>
    </citation>
    <scope>NUCLEOTIDE SEQUENCE [LARGE SCALE GENOMIC DNA]</scope>
    <source>
        <strain evidence="3 4">MD-104</strain>
    </source>
</reference>
<dbReference type="Pfam" id="PF01546">
    <property type="entry name" value="Peptidase_M20"/>
    <property type="match status" value="1"/>
</dbReference>
<dbReference type="Proteomes" id="UP000218811">
    <property type="component" value="Unassembled WGS sequence"/>
</dbReference>
<dbReference type="PANTHER" id="PTHR30575">
    <property type="entry name" value="PEPTIDASE M20"/>
    <property type="match status" value="1"/>
</dbReference>
<organism evidence="3 4">
    <name type="scientific">Wolfiporia cocos (strain MD-104)</name>
    <name type="common">Brown rot fungus</name>
    <dbReference type="NCBI Taxonomy" id="742152"/>
    <lineage>
        <taxon>Eukaryota</taxon>
        <taxon>Fungi</taxon>
        <taxon>Dikarya</taxon>
        <taxon>Basidiomycota</taxon>
        <taxon>Agaricomycotina</taxon>
        <taxon>Agaricomycetes</taxon>
        <taxon>Polyporales</taxon>
        <taxon>Phaeolaceae</taxon>
        <taxon>Wolfiporia</taxon>
    </lineage>
</organism>
<dbReference type="SUPFAM" id="SSF55031">
    <property type="entry name" value="Bacterial exopeptidase dimerisation domain"/>
    <property type="match status" value="1"/>
</dbReference>
<dbReference type="InterPro" id="IPR011650">
    <property type="entry name" value="Peptidase_M20_dimer"/>
</dbReference>
<feature type="domain" description="Peptidase M20 dimerisation" evidence="2">
    <location>
        <begin position="305"/>
        <end position="396"/>
    </location>
</feature>
<evidence type="ECO:0000256" key="1">
    <source>
        <dbReference type="ARBA" id="ARBA00006247"/>
    </source>
</evidence>
<evidence type="ECO:0000313" key="4">
    <source>
        <dbReference type="Proteomes" id="UP000218811"/>
    </source>
</evidence>
<proteinExistence type="inferred from homology"/>
<protein>
    <submittedName>
        <fullName evidence="3">Amidohydrolase</fullName>
    </submittedName>
</protein>
<dbReference type="InterPro" id="IPR017439">
    <property type="entry name" value="Amidohydrolase"/>
</dbReference>
<dbReference type="CDD" id="cd05672">
    <property type="entry name" value="M20_ACY1L2-like"/>
    <property type="match status" value="1"/>
</dbReference>
<name>A0A2H3JFF7_WOLCO</name>
<dbReference type="Pfam" id="PF07687">
    <property type="entry name" value="M20_dimer"/>
    <property type="match status" value="1"/>
</dbReference>
<dbReference type="FunFam" id="3.30.70.360:FF:000004">
    <property type="entry name" value="Peptidase M20 domain-containing protein 2"/>
    <property type="match status" value="1"/>
</dbReference>
<dbReference type="Gene3D" id="3.30.70.360">
    <property type="match status" value="1"/>
</dbReference>
<dbReference type="Gene3D" id="3.40.630.10">
    <property type="entry name" value="Zn peptidases"/>
    <property type="match status" value="1"/>
</dbReference>
<evidence type="ECO:0000313" key="3">
    <source>
        <dbReference type="EMBL" id="PCH36418.1"/>
    </source>
</evidence>
<dbReference type="InterPro" id="IPR036264">
    <property type="entry name" value="Bact_exopeptidase_dim_dom"/>
</dbReference>
<dbReference type="SUPFAM" id="SSF53187">
    <property type="entry name" value="Zn-dependent exopeptidases"/>
    <property type="match status" value="1"/>
</dbReference>
<dbReference type="InterPro" id="IPR052030">
    <property type="entry name" value="Peptidase_M20/M20A_hydrolases"/>
</dbReference>
<dbReference type="InterPro" id="IPR002933">
    <property type="entry name" value="Peptidase_M20"/>
</dbReference>
<sequence length="522" mass="56980">MTPRPHPVQHRARSLMPDDDVQAGCFSHLFSFRKKRVAPVAKRDTDTEDTQAHSFTGLPVEKVHATSTKGEQLFEYDGDLPPYAHFSNCRISYGHDGFSVSKPPRSEKPPSYSTSGLEAVFRPEVLNTIDKTLEDLDDELRALSLDILHHPEIMWQERRTHDTLTAFMSAHGFEVTPHYLDLPTAWRAVFTHAPAGKAEEKTRVIGINSEMDALPGIGHACGHNLIAMAGVGVALAIRAALIAHDVPGKIILLGTPAEEGGGGKINLLSGGAYEEMDACLMCHPGGGPANWSSIGPSLASQHLIVEFFGHGAHAAWAPWEAQNALDAAFLAYSSVSVLRQQIKPTHRVHGIVSGKDWAPNIIPDYAKMRWIVRAPTWAELEVLRERVKKCFEAAAHATGCKVTIDANSGYYDLRQNLVLGEQYGKLVERYGIDYGVDEGMSASTDFGNVSYALPSLHPAYTIPTKPNGGNHTPQFTWAAGTAEAHALTIKTAKGLAATGFRVLDDEAFTVQVRKAWEEQMKA</sequence>
<dbReference type="STRING" id="742152.A0A2H3JFF7"/>
<keyword evidence="4" id="KW-1185">Reference proteome</keyword>
<dbReference type="EMBL" id="KB467876">
    <property type="protein sequence ID" value="PCH36418.1"/>
    <property type="molecule type" value="Genomic_DNA"/>
</dbReference>
<gene>
    <name evidence="3" type="ORF">WOLCODRAFT_140406</name>
</gene>
<dbReference type="OrthoDB" id="6119954at2759"/>
<accession>A0A2H3JFF7</accession>
<dbReference type="AlphaFoldDB" id="A0A2H3JFF7"/>
<dbReference type="PANTHER" id="PTHR30575:SF0">
    <property type="entry name" value="XAA-ARG DIPEPTIDASE"/>
    <property type="match status" value="1"/>
</dbReference>
<comment type="similarity">
    <text evidence="1">Belongs to the peptidase M20A family.</text>
</comment>